<sequence>MSSVEATKDADKGTWRKKFVTRLEKIVNDEQRNESRGNSEYDKSNDSAVSDTEESDIEESDMEVIDAGQNSKEIDDLSQEFETNFSDDVIREKIKNSLDIGQFTWLEEVLRKKTWNPIPEFTQYINQFTEIRQFTMVPLIKAVEMSSLSMPAAQMPPAMIPGMAPRPGLSPVMGSMPPADIEEEDIFKYRQ</sequence>
<feature type="region of interest" description="Disordered" evidence="1">
    <location>
        <begin position="27"/>
        <end position="64"/>
    </location>
</feature>
<dbReference type="EMBL" id="LLXI01000151">
    <property type="protein sequence ID" value="PKY41481.1"/>
    <property type="molecule type" value="Genomic_DNA"/>
</dbReference>
<feature type="compositionally biased region" description="Acidic residues" evidence="1">
    <location>
        <begin position="51"/>
        <end position="64"/>
    </location>
</feature>
<comment type="caution">
    <text evidence="2">The sequence shown here is derived from an EMBL/GenBank/DDBJ whole genome shotgun (WGS) entry which is preliminary data.</text>
</comment>
<dbReference type="Proteomes" id="UP000234323">
    <property type="component" value="Unassembled WGS sequence"/>
</dbReference>
<feature type="compositionally biased region" description="Basic and acidic residues" evidence="1">
    <location>
        <begin position="27"/>
        <end position="45"/>
    </location>
</feature>
<evidence type="ECO:0000313" key="2">
    <source>
        <dbReference type="EMBL" id="PKY41481.1"/>
    </source>
</evidence>
<proteinExistence type="predicted"/>
<dbReference type="AlphaFoldDB" id="A0A2I1G4H8"/>
<evidence type="ECO:0000256" key="1">
    <source>
        <dbReference type="SAM" id="MobiDB-lite"/>
    </source>
</evidence>
<dbReference type="VEuPathDB" id="FungiDB:RhiirA1_492808"/>
<organism evidence="2 3">
    <name type="scientific">Rhizophagus irregularis</name>
    <dbReference type="NCBI Taxonomy" id="588596"/>
    <lineage>
        <taxon>Eukaryota</taxon>
        <taxon>Fungi</taxon>
        <taxon>Fungi incertae sedis</taxon>
        <taxon>Mucoromycota</taxon>
        <taxon>Glomeromycotina</taxon>
        <taxon>Glomeromycetes</taxon>
        <taxon>Glomerales</taxon>
        <taxon>Glomeraceae</taxon>
        <taxon>Rhizophagus</taxon>
    </lineage>
</organism>
<keyword evidence="3" id="KW-1185">Reference proteome</keyword>
<gene>
    <name evidence="2" type="ORF">RhiirA4_539624</name>
</gene>
<accession>A0A2I1G4H8</accession>
<reference evidence="2 3" key="1">
    <citation type="submission" date="2015-10" db="EMBL/GenBank/DDBJ databases">
        <title>Genome analyses suggest a sexual origin of heterokaryosis in a supposedly ancient asexual fungus.</title>
        <authorList>
            <person name="Ropars J."/>
            <person name="Sedzielewska K."/>
            <person name="Noel J."/>
            <person name="Charron P."/>
            <person name="Farinelli L."/>
            <person name="Marton T."/>
            <person name="Kruger M."/>
            <person name="Pelin A."/>
            <person name="Brachmann A."/>
            <person name="Corradi N."/>
        </authorList>
    </citation>
    <scope>NUCLEOTIDE SEQUENCE [LARGE SCALE GENOMIC DNA]</scope>
    <source>
        <strain evidence="2 3">A4</strain>
    </source>
</reference>
<protein>
    <submittedName>
        <fullName evidence="2">Uncharacterized protein</fullName>
    </submittedName>
</protein>
<name>A0A2I1G4H8_9GLOM</name>
<dbReference type="VEuPathDB" id="FungiDB:FUN_002580"/>
<evidence type="ECO:0000313" key="3">
    <source>
        <dbReference type="Proteomes" id="UP000234323"/>
    </source>
</evidence>